<accession>A0A5J4KS82</accession>
<dbReference type="AlphaFoldDB" id="A0A5J4KS82"/>
<dbReference type="RefSeq" id="WP_151757045.1">
    <property type="nucleotide sequence ID" value="NZ_BKZW01000001.1"/>
</dbReference>
<dbReference type="PROSITE" id="PS51318">
    <property type="entry name" value="TAT"/>
    <property type="match status" value="1"/>
</dbReference>
<dbReference type="InterPro" id="IPR006311">
    <property type="entry name" value="TAT_signal"/>
</dbReference>
<dbReference type="Proteomes" id="UP000326912">
    <property type="component" value="Unassembled WGS sequence"/>
</dbReference>
<organism evidence="1 2">
    <name type="scientific">Dictyobacter vulcani</name>
    <dbReference type="NCBI Taxonomy" id="2607529"/>
    <lineage>
        <taxon>Bacteria</taxon>
        <taxon>Bacillati</taxon>
        <taxon>Chloroflexota</taxon>
        <taxon>Ktedonobacteria</taxon>
        <taxon>Ktedonobacterales</taxon>
        <taxon>Dictyobacteraceae</taxon>
        <taxon>Dictyobacter</taxon>
    </lineage>
</organism>
<comment type="caution">
    <text evidence="1">The sequence shown here is derived from an EMBL/GenBank/DDBJ whole genome shotgun (WGS) entry which is preliminary data.</text>
</comment>
<evidence type="ECO:0008006" key="3">
    <source>
        <dbReference type="Google" id="ProtNLM"/>
    </source>
</evidence>
<dbReference type="InterPro" id="IPR014917">
    <property type="entry name" value="DUF1800"/>
</dbReference>
<keyword evidence="2" id="KW-1185">Reference proteome</keyword>
<evidence type="ECO:0000313" key="1">
    <source>
        <dbReference type="EMBL" id="GER89257.1"/>
    </source>
</evidence>
<sequence>MDIHDQPTEPWKDNEGAPAGFVSGNVVTSASKSGRISRRALFTGLAGAGAAVAVGGVALAEWQQSQSNPNSIPGAQSGSVANAQIGHLLRRAGFGGRIEDLAFYNSLGYEGAVDHLLNYQRISDQTLEQRLSAAKLDLNKAPNQQRWWLLRMIDSQRPLQEKMTLFWHGMLTSNYQKVGGPKVYTRMIVQNNFLRAHAFDTFDNILLGITSDPAMLFYLDLTRSRKNAPNENYARELMELFTLGLGHYTQADVSAAAAALTGWHIKGGTLEAQYNPRDHSNKEITFLGHTGNLNYKDVIQILTNHPAAAAFLCRKLFTFFVYENPSNEDLAPLIDTYNKSNHNVGAVMKTLLLSPQFRSDKAYRARVKSPTEFVVGVYRALDAKTDGKELPAQTIIQGQTLFGPPNVAGWPGDKVSATWLNGGTWLSRLNYLNLLIAGGRSRTSVYKPFDFQSNIDKYKIDTPEAFVTHFANFLLDGALDDQRKAQLVSYFTIADPRSRQGHVTLVNGKSYP</sequence>
<dbReference type="EMBL" id="BKZW01000001">
    <property type="protein sequence ID" value="GER89257.1"/>
    <property type="molecule type" value="Genomic_DNA"/>
</dbReference>
<dbReference type="Pfam" id="PF08811">
    <property type="entry name" value="DUF1800"/>
    <property type="match status" value="1"/>
</dbReference>
<reference evidence="1 2" key="1">
    <citation type="submission" date="2019-10" db="EMBL/GenBank/DDBJ databases">
        <title>Dictyobacter vulcani sp. nov., within the class Ktedonobacteria, isolated from soil of volcanic Mt. Zao.</title>
        <authorList>
            <person name="Zheng Y."/>
            <person name="Wang C.M."/>
            <person name="Sakai Y."/>
            <person name="Abe K."/>
            <person name="Yokota A."/>
            <person name="Yabe S."/>
        </authorList>
    </citation>
    <scope>NUCLEOTIDE SEQUENCE [LARGE SCALE GENOMIC DNA]</scope>
    <source>
        <strain evidence="1 2">W12</strain>
    </source>
</reference>
<name>A0A5J4KS82_9CHLR</name>
<evidence type="ECO:0000313" key="2">
    <source>
        <dbReference type="Proteomes" id="UP000326912"/>
    </source>
</evidence>
<protein>
    <recommendedName>
        <fullName evidence="3">DUF1800 domain-containing protein</fullName>
    </recommendedName>
</protein>
<proteinExistence type="predicted"/>
<gene>
    <name evidence="1" type="ORF">KDW_34190</name>
</gene>